<dbReference type="EC" id="5.3.1.1" evidence="2"/>
<dbReference type="InterPro" id="IPR035990">
    <property type="entry name" value="TIM_sf"/>
</dbReference>
<organism evidence="2">
    <name type="scientific">bioreactor metagenome</name>
    <dbReference type="NCBI Taxonomy" id="1076179"/>
    <lineage>
        <taxon>unclassified sequences</taxon>
        <taxon>metagenomes</taxon>
        <taxon>ecological metagenomes</taxon>
    </lineage>
</organism>
<accession>A0A645JE22</accession>
<dbReference type="InterPro" id="IPR020861">
    <property type="entry name" value="Triosephosphate_isomerase_AS"/>
</dbReference>
<dbReference type="InterPro" id="IPR013785">
    <property type="entry name" value="Aldolase_TIM"/>
</dbReference>
<name>A0A645JE22_9ZZZZ</name>
<reference evidence="2" key="1">
    <citation type="submission" date="2019-08" db="EMBL/GenBank/DDBJ databases">
        <authorList>
            <person name="Kucharzyk K."/>
            <person name="Murdoch R.W."/>
            <person name="Higgins S."/>
            <person name="Loffler F."/>
        </authorList>
    </citation>
    <scope>NUCLEOTIDE SEQUENCE</scope>
</reference>
<dbReference type="PANTHER" id="PTHR21139:SF42">
    <property type="entry name" value="TRIOSEPHOSPHATE ISOMERASE"/>
    <property type="match status" value="1"/>
</dbReference>
<sequence>MFAESDAAIGRKAAAALSGRLVPIVCIGETLDEREAGQVMAVVGRQLAAVLDVLGVEAMGQVVLAYEPVWAIGTGRSASADQVAEVHGLIRAWLRDQGVAADGVRILYGGSVKPGNAAELFALADVDGGLIGGASLVAEDFMSICRAAVA</sequence>
<dbReference type="GO" id="GO:0006096">
    <property type="term" value="P:glycolytic process"/>
    <property type="evidence" value="ECO:0007669"/>
    <property type="project" value="TreeGrafter"/>
</dbReference>
<gene>
    <name evidence="2" type="primary">tpiA_41</name>
    <name evidence="2" type="ORF">SDC9_209448</name>
</gene>
<dbReference type="GO" id="GO:0019563">
    <property type="term" value="P:glycerol catabolic process"/>
    <property type="evidence" value="ECO:0007669"/>
    <property type="project" value="TreeGrafter"/>
</dbReference>
<protein>
    <submittedName>
        <fullName evidence="2">Triosephosphate isomerase</fullName>
        <ecNumber evidence="2">5.3.1.1</ecNumber>
    </submittedName>
</protein>
<dbReference type="Gene3D" id="3.20.20.70">
    <property type="entry name" value="Aldolase class I"/>
    <property type="match status" value="1"/>
</dbReference>
<dbReference type="GO" id="GO:0006094">
    <property type="term" value="P:gluconeogenesis"/>
    <property type="evidence" value="ECO:0007669"/>
    <property type="project" value="TreeGrafter"/>
</dbReference>
<dbReference type="PANTHER" id="PTHR21139">
    <property type="entry name" value="TRIOSEPHOSPHATE ISOMERASE"/>
    <property type="match status" value="1"/>
</dbReference>
<dbReference type="EMBL" id="VSSQ01138693">
    <property type="protein sequence ID" value="MPN61706.1"/>
    <property type="molecule type" value="Genomic_DNA"/>
</dbReference>
<dbReference type="GO" id="GO:0046166">
    <property type="term" value="P:glyceraldehyde-3-phosphate biosynthetic process"/>
    <property type="evidence" value="ECO:0007669"/>
    <property type="project" value="TreeGrafter"/>
</dbReference>
<evidence type="ECO:0000313" key="2">
    <source>
        <dbReference type="EMBL" id="MPN61706.1"/>
    </source>
</evidence>
<dbReference type="CDD" id="cd00311">
    <property type="entry name" value="TIM"/>
    <property type="match status" value="1"/>
</dbReference>
<dbReference type="PROSITE" id="PS51440">
    <property type="entry name" value="TIM_2"/>
    <property type="match status" value="1"/>
</dbReference>
<dbReference type="InterPro" id="IPR000652">
    <property type="entry name" value="Triosephosphate_isomerase"/>
</dbReference>
<comment type="caution">
    <text evidence="2">The sequence shown here is derived from an EMBL/GenBank/DDBJ whole genome shotgun (WGS) entry which is preliminary data.</text>
</comment>
<keyword evidence="1 2" id="KW-0413">Isomerase</keyword>
<dbReference type="Pfam" id="PF00121">
    <property type="entry name" value="TIM"/>
    <property type="match status" value="1"/>
</dbReference>
<dbReference type="AlphaFoldDB" id="A0A645JE22"/>
<dbReference type="GO" id="GO:0005829">
    <property type="term" value="C:cytosol"/>
    <property type="evidence" value="ECO:0007669"/>
    <property type="project" value="TreeGrafter"/>
</dbReference>
<dbReference type="GO" id="GO:0004807">
    <property type="term" value="F:triose-phosphate isomerase activity"/>
    <property type="evidence" value="ECO:0007669"/>
    <property type="project" value="UniProtKB-EC"/>
</dbReference>
<dbReference type="PROSITE" id="PS00171">
    <property type="entry name" value="TIM_1"/>
    <property type="match status" value="1"/>
</dbReference>
<dbReference type="SUPFAM" id="SSF51351">
    <property type="entry name" value="Triosephosphate isomerase (TIM)"/>
    <property type="match status" value="1"/>
</dbReference>
<proteinExistence type="predicted"/>
<evidence type="ECO:0000256" key="1">
    <source>
        <dbReference type="ARBA" id="ARBA00023235"/>
    </source>
</evidence>